<evidence type="ECO:0000313" key="3">
    <source>
        <dbReference type="Proteomes" id="UP001589609"/>
    </source>
</evidence>
<feature type="transmembrane region" description="Helical" evidence="1">
    <location>
        <begin position="34"/>
        <end position="56"/>
    </location>
</feature>
<sequence>MKLLVRIALCIGVIVSALPIALVSYLRNNFKIELGFWAVASGFSCSIFVILLAATLKPQKTGGSPSNSEKTP</sequence>
<evidence type="ECO:0000313" key="2">
    <source>
        <dbReference type="EMBL" id="MFB9759104.1"/>
    </source>
</evidence>
<keyword evidence="3" id="KW-1185">Reference proteome</keyword>
<dbReference type="RefSeq" id="WP_379949389.1">
    <property type="nucleotide sequence ID" value="NZ_JBHMAF010000058.1"/>
</dbReference>
<dbReference type="Proteomes" id="UP001589609">
    <property type="component" value="Unassembled WGS sequence"/>
</dbReference>
<organism evidence="2 3">
    <name type="scientific">Ectobacillus funiculus</name>
    <dbReference type="NCBI Taxonomy" id="137993"/>
    <lineage>
        <taxon>Bacteria</taxon>
        <taxon>Bacillati</taxon>
        <taxon>Bacillota</taxon>
        <taxon>Bacilli</taxon>
        <taxon>Bacillales</taxon>
        <taxon>Bacillaceae</taxon>
        <taxon>Ectobacillus</taxon>
    </lineage>
</organism>
<name>A0ABV5WES0_9BACI</name>
<accession>A0ABV5WES0</accession>
<protein>
    <submittedName>
        <fullName evidence="2">Uncharacterized protein</fullName>
    </submittedName>
</protein>
<dbReference type="EMBL" id="JBHMAF010000058">
    <property type="protein sequence ID" value="MFB9759104.1"/>
    <property type="molecule type" value="Genomic_DNA"/>
</dbReference>
<keyword evidence="1" id="KW-0472">Membrane</keyword>
<keyword evidence="1" id="KW-1133">Transmembrane helix</keyword>
<feature type="transmembrane region" description="Helical" evidence="1">
    <location>
        <begin position="7"/>
        <end position="28"/>
    </location>
</feature>
<comment type="caution">
    <text evidence="2">The sequence shown here is derived from an EMBL/GenBank/DDBJ whole genome shotgun (WGS) entry which is preliminary data.</text>
</comment>
<keyword evidence="1" id="KW-0812">Transmembrane</keyword>
<gene>
    <name evidence="2" type="ORF">ACFFMS_11655</name>
</gene>
<proteinExistence type="predicted"/>
<evidence type="ECO:0000256" key="1">
    <source>
        <dbReference type="SAM" id="Phobius"/>
    </source>
</evidence>
<reference evidence="2 3" key="1">
    <citation type="submission" date="2024-09" db="EMBL/GenBank/DDBJ databases">
        <authorList>
            <person name="Sun Q."/>
            <person name="Mori K."/>
        </authorList>
    </citation>
    <scope>NUCLEOTIDE SEQUENCE [LARGE SCALE GENOMIC DNA]</scope>
    <source>
        <strain evidence="2 3">JCM 11201</strain>
    </source>
</reference>